<keyword evidence="4 5" id="KW-0732">Signal</keyword>
<evidence type="ECO:0000256" key="3">
    <source>
        <dbReference type="ARBA" id="ARBA00022448"/>
    </source>
</evidence>
<evidence type="ECO:0000256" key="5">
    <source>
        <dbReference type="SAM" id="SignalP"/>
    </source>
</evidence>
<dbReference type="InterPro" id="IPR050490">
    <property type="entry name" value="Bact_solute-bd_prot1"/>
</dbReference>
<gene>
    <name evidence="6" type="ORF">ATK30_5485</name>
</gene>
<dbReference type="EMBL" id="PJMY01000003">
    <property type="protein sequence ID" value="PKV94605.1"/>
    <property type="molecule type" value="Genomic_DNA"/>
</dbReference>
<proteinExistence type="inferred from homology"/>
<dbReference type="Gene3D" id="3.40.190.10">
    <property type="entry name" value="Periplasmic binding protein-like II"/>
    <property type="match status" value="2"/>
</dbReference>
<feature type="chain" id="PRO_5038603281" evidence="5">
    <location>
        <begin position="43"/>
        <end position="478"/>
    </location>
</feature>
<protein>
    <submittedName>
        <fullName evidence="6">Carbohydrate ABC transporter substrate-binding protein (CUT1 family)</fullName>
    </submittedName>
</protein>
<dbReference type="PANTHER" id="PTHR43649:SF31">
    <property type="entry name" value="SN-GLYCEROL-3-PHOSPHATE-BINDING PERIPLASMIC PROTEIN UGPB"/>
    <property type="match status" value="1"/>
</dbReference>
<dbReference type="GO" id="GO:0030313">
    <property type="term" value="C:cell envelope"/>
    <property type="evidence" value="ECO:0007669"/>
    <property type="project" value="UniProtKB-SubCell"/>
</dbReference>
<keyword evidence="7" id="KW-1185">Reference proteome</keyword>
<evidence type="ECO:0000313" key="7">
    <source>
        <dbReference type="Proteomes" id="UP000233750"/>
    </source>
</evidence>
<dbReference type="Proteomes" id="UP000233750">
    <property type="component" value="Unassembled WGS sequence"/>
</dbReference>
<reference evidence="6 7" key="1">
    <citation type="submission" date="2017-12" db="EMBL/GenBank/DDBJ databases">
        <title>Sequencing the genomes of 1000 Actinobacteria strains.</title>
        <authorList>
            <person name="Klenk H.-P."/>
        </authorList>
    </citation>
    <scope>NUCLEOTIDE SEQUENCE [LARGE SCALE GENOMIC DNA]</scope>
    <source>
        <strain evidence="6 7">DSM 45165</strain>
    </source>
</reference>
<sequence>MTTAPTVRRKENTVPNRNRRGIAAFVLALATAVAGCSSATNAGPPPGSVTAPGADALNGKGEVTVNFWHAMSGTNGETLRKLVDQFNQQHAGTIKVNLNYKGQYDTALAAYKNSSPQQRPDLMQMYDIGTRYMIDSKTIVPMQSFIDVDHYDVSDIQPNIAGYYTVDNKLYSMPFNTSMPLLYLNREAFAKAGLDPGKPPATLDEITADARKIKATSGETVRYGFGATLYGWFVEQWNAIANQTVCDSENGRTGRAGKATLATGTTIKLLRWWQQMVNEGLAMKLDSNTDNGDNAFSSGTVAIGLESTGSLGQFTKGAAAAKNPFTVSTGFFPKVNATDTGGPIIGGASLWTINSGDAARERASWELVKFLAGKQTQVAWHTSTGYFPISKAALREPADQQWVAQKPQFATAIRQLEATKLTPATQGCSVGVMPDIRKDVEQALQAAVLQGQDAKQALTDAENKAAKQIADYNAKLGG</sequence>
<keyword evidence="3" id="KW-0813">Transport</keyword>
<evidence type="ECO:0000313" key="6">
    <source>
        <dbReference type="EMBL" id="PKV94605.1"/>
    </source>
</evidence>
<dbReference type="SUPFAM" id="SSF53850">
    <property type="entry name" value="Periplasmic binding protein-like II"/>
    <property type="match status" value="1"/>
</dbReference>
<dbReference type="InterPro" id="IPR006059">
    <property type="entry name" value="SBP"/>
</dbReference>
<dbReference type="CDD" id="cd14748">
    <property type="entry name" value="PBP2_UgpB"/>
    <property type="match status" value="1"/>
</dbReference>
<feature type="signal peptide" evidence="5">
    <location>
        <begin position="1"/>
        <end position="42"/>
    </location>
</feature>
<name>A0A2N3WL81_9PSEU</name>
<comment type="similarity">
    <text evidence="2">Belongs to the bacterial solute-binding protein 1 family.</text>
</comment>
<dbReference type="PANTHER" id="PTHR43649">
    <property type="entry name" value="ARABINOSE-BINDING PROTEIN-RELATED"/>
    <property type="match status" value="1"/>
</dbReference>
<comment type="caution">
    <text evidence="6">The sequence shown here is derived from an EMBL/GenBank/DDBJ whole genome shotgun (WGS) entry which is preliminary data.</text>
</comment>
<dbReference type="AlphaFoldDB" id="A0A2N3WL81"/>
<evidence type="ECO:0000256" key="2">
    <source>
        <dbReference type="ARBA" id="ARBA00008520"/>
    </source>
</evidence>
<organism evidence="6 7">
    <name type="scientific">Amycolatopsis echigonensis</name>
    <dbReference type="NCBI Taxonomy" id="2576905"/>
    <lineage>
        <taxon>Bacteria</taxon>
        <taxon>Bacillati</taxon>
        <taxon>Actinomycetota</taxon>
        <taxon>Actinomycetes</taxon>
        <taxon>Pseudonocardiales</taxon>
        <taxon>Pseudonocardiaceae</taxon>
        <taxon>Amycolatopsis</taxon>
    </lineage>
</organism>
<accession>A0A2N3WL81</accession>
<dbReference type="Pfam" id="PF13416">
    <property type="entry name" value="SBP_bac_8"/>
    <property type="match status" value="1"/>
</dbReference>
<evidence type="ECO:0000256" key="4">
    <source>
        <dbReference type="ARBA" id="ARBA00022729"/>
    </source>
</evidence>
<comment type="subcellular location">
    <subcellularLocation>
        <location evidence="1">Cell envelope</location>
    </subcellularLocation>
</comment>
<evidence type="ECO:0000256" key="1">
    <source>
        <dbReference type="ARBA" id="ARBA00004196"/>
    </source>
</evidence>